<dbReference type="Gene3D" id="3.30.530.20">
    <property type="match status" value="1"/>
</dbReference>
<dbReference type="OrthoDB" id="9810827at2"/>
<dbReference type="Pfam" id="PF10604">
    <property type="entry name" value="Polyketide_cyc2"/>
    <property type="match status" value="1"/>
</dbReference>
<organism evidence="1 2">
    <name type="scientific">Nonomuraea diastatica</name>
    <dbReference type="NCBI Taxonomy" id="1848329"/>
    <lineage>
        <taxon>Bacteria</taxon>
        <taxon>Bacillati</taxon>
        <taxon>Actinomycetota</taxon>
        <taxon>Actinomycetes</taxon>
        <taxon>Streptosporangiales</taxon>
        <taxon>Streptosporangiaceae</taxon>
        <taxon>Nonomuraea</taxon>
    </lineage>
</organism>
<evidence type="ECO:0000313" key="1">
    <source>
        <dbReference type="EMBL" id="TDD25537.1"/>
    </source>
</evidence>
<dbReference type="PANTHER" id="PTHR36166:SF1">
    <property type="entry name" value="SRPBCC DOMAIN-CONTAINING PROTEIN"/>
    <property type="match status" value="1"/>
</dbReference>
<protein>
    <submittedName>
        <fullName evidence="1">SRPBCC domain-containing protein</fullName>
    </submittedName>
</protein>
<sequence>MHQIRTEIHIAASPEQVWKILCDFDAYPEWNPLVPRMRGAAVTGSRLSLPTALGPEAPSSCRCATVEDATPPRRLAWRTNMIARGVASSVHAFELSPDEDRGGTHVRHQETVTGAAAPLMWPMLRRFEPVFERLNQALKSRAEAAAPA</sequence>
<proteinExistence type="predicted"/>
<dbReference type="PANTHER" id="PTHR36166">
    <property type="entry name" value="CHROMOSOME 9, WHOLE GENOME SHOTGUN SEQUENCE"/>
    <property type="match status" value="1"/>
</dbReference>
<dbReference type="CDD" id="cd07822">
    <property type="entry name" value="SRPBCC_4"/>
    <property type="match status" value="1"/>
</dbReference>
<dbReference type="InterPro" id="IPR023393">
    <property type="entry name" value="START-like_dom_sf"/>
</dbReference>
<evidence type="ECO:0000313" key="2">
    <source>
        <dbReference type="Proteomes" id="UP000294543"/>
    </source>
</evidence>
<dbReference type="EMBL" id="SMKP01000005">
    <property type="protein sequence ID" value="TDD25537.1"/>
    <property type="molecule type" value="Genomic_DNA"/>
</dbReference>
<comment type="caution">
    <text evidence="1">The sequence shown here is derived from an EMBL/GenBank/DDBJ whole genome shotgun (WGS) entry which is preliminary data.</text>
</comment>
<dbReference type="AlphaFoldDB" id="A0A4V2YG39"/>
<dbReference type="InterPro" id="IPR019587">
    <property type="entry name" value="Polyketide_cyclase/dehydratase"/>
</dbReference>
<dbReference type="Proteomes" id="UP000294543">
    <property type="component" value="Unassembled WGS sequence"/>
</dbReference>
<dbReference type="RefSeq" id="WP_132504129.1">
    <property type="nucleotide sequence ID" value="NZ_SMKP01000005.1"/>
</dbReference>
<dbReference type="SUPFAM" id="SSF55961">
    <property type="entry name" value="Bet v1-like"/>
    <property type="match status" value="1"/>
</dbReference>
<keyword evidence="2" id="KW-1185">Reference proteome</keyword>
<gene>
    <name evidence="1" type="ORF">E1294_02825</name>
</gene>
<reference evidence="1 2" key="1">
    <citation type="submission" date="2019-03" db="EMBL/GenBank/DDBJ databases">
        <title>Draft genome sequences of novel Actinobacteria.</title>
        <authorList>
            <person name="Sahin N."/>
            <person name="Ay H."/>
            <person name="Saygin H."/>
        </authorList>
    </citation>
    <scope>NUCLEOTIDE SEQUENCE [LARGE SCALE GENOMIC DNA]</scope>
    <source>
        <strain evidence="1 2">KC712</strain>
    </source>
</reference>
<accession>A0A4V2YG39</accession>
<name>A0A4V2YG39_9ACTN</name>